<dbReference type="InterPro" id="IPR014729">
    <property type="entry name" value="Rossmann-like_a/b/a_fold"/>
</dbReference>
<dbReference type="Gene3D" id="3.40.50.620">
    <property type="entry name" value="HUPs"/>
    <property type="match status" value="1"/>
</dbReference>
<name>A0A117L3B4_9THEM</name>
<evidence type="ECO:0000256" key="7">
    <source>
        <dbReference type="ARBA" id="ARBA00022884"/>
    </source>
</evidence>
<keyword evidence="6 10" id="KW-0067">ATP-binding</keyword>
<keyword evidence="3 10" id="KW-0808">Transferase</keyword>
<evidence type="ECO:0000259" key="12">
    <source>
        <dbReference type="Pfam" id="PF20259"/>
    </source>
</evidence>
<dbReference type="Pfam" id="PF03054">
    <property type="entry name" value="tRNA_Me_trans"/>
    <property type="match status" value="1"/>
</dbReference>
<evidence type="ECO:0000256" key="3">
    <source>
        <dbReference type="ARBA" id="ARBA00022679"/>
    </source>
</evidence>
<comment type="similarity">
    <text evidence="10">Belongs to the MnmA/TRMU family.</text>
</comment>
<keyword evidence="2 10" id="KW-0820">tRNA-binding</keyword>
<dbReference type="GO" id="GO:0005524">
    <property type="term" value="F:ATP binding"/>
    <property type="evidence" value="ECO:0007669"/>
    <property type="project" value="UniProtKB-KW"/>
</dbReference>
<evidence type="ECO:0000259" key="11">
    <source>
        <dbReference type="Pfam" id="PF20258"/>
    </source>
</evidence>
<organism evidence="13 14">
    <name type="scientific">Thermotoga petrophila</name>
    <dbReference type="NCBI Taxonomy" id="93929"/>
    <lineage>
        <taxon>Bacteria</taxon>
        <taxon>Thermotogati</taxon>
        <taxon>Thermotogota</taxon>
        <taxon>Thermotogae</taxon>
        <taxon>Thermotogales</taxon>
        <taxon>Thermotogaceae</taxon>
        <taxon>Thermotoga</taxon>
    </lineage>
</organism>
<evidence type="ECO:0000256" key="10">
    <source>
        <dbReference type="HAMAP-Rule" id="MF_00144"/>
    </source>
</evidence>
<evidence type="ECO:0000256" key="9">
    <source>
        <dbReference type="ARBA" id="ARBA00051542"/>
    </source>
</evidence>
<dbReference type="PANTHER" id="PTHR11933:SF5">
    <property type="entry name" value="MITOCHONDRIAL TRNA-SPECIFIC 2-THIOURIDYLASE 1"/>
    <property type="match status" value="1"/>
</dbReference>
<dbReference type="InterPro" id="IPR004506">
    <property type="entry name" value="MnmA-like"/>
</dbReference>
<feature type="binding site" evidence="10">
    <location>
        <begin position="6"/>
        <end position="13"/>
    </location>
    <ligand>
        <name>ATP</name>
        <dbReference type="ChEBI" id="CHEBI:30616"/>
    </ligand>
</feature>
<feature type="binding site" evidence="10">
    <location>
        <position position="127"/>
    </location>
    <ligand>
        <name>ATP</name>
        <dbReference type="ChEBI" id="CHEBI:30616"/>
    </ligand>
</feature>
<dbReference type="InterPro" id="IPR023382">
    <property type="entry name" value="MnmA-like_central_sf"/>
</dbReference>
<dbReference type="NCBIfam" id="TIGR00420">
    <property type="entry name" value="trmU"/>
    <property type="match status" value="1"/>
</dbReference>
<dbReference type="InterPro" id="IPR046884">
    <property type="entry name" value="MnmA-like_central"/>
</dbReference>
<accession>A0A117L3B4</accession>
<dbReference type="GO" id="GO:0103016">
    <property type="term" value="F:tRNA-uridine 2-sulfurtransferase activity"/>
    <property type="evidence" value="ECO:0007669"/>
    <property type="project" value="UniProtKB-EC"/>
</dbReference>
<dbReference type="EMBL" id="LGFG01000023">
    <property type="protein sequence ID" value="KUK23454.1"/>
    <property type="molecule type" value="Genomic_DNA"/>
</dbReference>
<comment type="caution">
    <text evidence="13">The sequence shown here is derived from an EMBL/GenBank/DDBJ whole genome shotgun (WGS) entry which is preliminary data.</text>
</comment>
<dbReference type="NCBIfam" id="NF001138">
    <property type="entry name" value="PRK00143.1"/>
    <property type="match status" value="1"/>
</dbReference>
<keyword evidence="8" id="KW-1015">Disulfide bond</keyword>
<sequence length="358" mass="40758">MKVGVALSGGVDSAVALYLLLKEGHEVKAFHMKTKEDEFFIRKEIKKKVCCSPSDTADAMRIAHFLGVEIEIVDVKEIFREKVIEPFKSDLLKGLTPNPCAHCNRFVKFGYLMDYVLKQGFDAFASGHYARIEFSEKYGKKVIKKGVDLKKDQSYFLARIEPWRIERLIFPNGIYTKEEIRRIAEEAGIHVAKKQESQDVCFIPDGSIENFLKDEGITLKDGDIITPEGEVVGRHFGYPLYTIGQRKGFKIEKFGKRHYVKGKIPEKNVVVVSDLEDVFFSGLIAEDPVWHVEVPEEFRCVCRVRKKSEEAPAVVRVRDNEVEVRFEKKVFAVTPGQIAAFYDEDTLLGGAIIKEGIR</sequence>
<keyword evidence="4 10" id="KW-0819">tRNA processing</keyword>
<dbReference type="FunFam" id="2.30.30.280:FF:000001">
    <property type="entry name" value="tRNA-specific 2-thiouridylase MnmA"/>
    <property type="match status" value="1"/>
</dbReference>
<feature type="site" description="Interaction with tRNA" evidence="10">
    <location>
        <position position="128"/>
    </location>
</feature>
<evidence type="ECO:0000256" key="1">
    <source>
        <dbReference type="ARBA" id="ARBA00022490"/>
    </source>
</evidence>
<dbReference type="InterPro" id="IPR046885">
    <property type="entry name" value="MnmA-like_C"/>
</dbReference>
<evidence type="ECO:0000256" key="5">
    <source>
        <dbReference type="ARBA" id="ARBA00022741"/>
    </source>
</evidence>
<keyword evidence="7 10" id="KW-0694">RNA-binding</keyword>
<dbReference type="PATRIC" id="fig|93930.3.peg.1232"/>
<feature type="domain" description="tRNA-specific 2-thiouridylase MnmA-like C-terminal" evidence="11">
    <location>
        <begin position="282"/>
        <end position="353"/>
    </location>
</feature>
<keyword evidence="1 10" id="KW-0963">Cytoplasm</keyword>
<dbReference type="GO" id="GO:0005737">
    <property type="term" value="C:cytoplasm"/>
    <property type="evidence" value="ECO:0007669"/>
    <property type="project" value="UniProtKB-SubCell"/>
</dbReference>
<keyword evidence="5 10" id="KW-0547">Nucleotide-binding</keyword>
<dbReference type="FunFam" id="3.40.50.620:FF:000302">
    <property type="entry name" value="tRNA-specific 2-thiouridylase MnmA"/>
    <property type="match status" value="1"/>
</dbReference>
<feature type="active site" description="Nucleophile" evidence="10">
    <location>
        <position position="103"/>
    </location>
</feature>
<dbReference type="Pfam" id="PF20259">
    <property type="entry name" value="tRNA_Me_trans_M"/>
    <property type="match status" value="1"/>
</dbReference>
<feature type="active site" description="Cysteine persulfide intermediate" evidence="10">
    <location>
        <position position="201"/>
    </location>
</feature>
<comment type="catalytic activity">
    <reaction evidence="9 10">
        <text>S-sulfanyl-L-cysteinyl-[protein] + uridine(34) in tRNA + AH2 + ATP = 2-thiouridine(34) in tRNA + L-cysteinyl-[protein] + A + AMP + diphosphate + H(+)</text>
        <dbReference type="Rhea" id="RHEA:47032"/>
        <dbReference type="Rhea" id="RHEA-COMP:10131"/>
        <dbReference type="Rhea" id="RHEA-COMP:11726"/>
        <dbReference type="Rhea" id="RHEA-COMP:11727"/>
        <dbReference type="Rhea" id="RHEA-COMP:11728"/>
        <dbReference type="ChEBI" id="CHEBI:13193"/>
        <dbReference type="ChEBI" id="CHEBI:15378"/>
        <dbReference type="ChEBI" id="CHEBI:17499"/>
        <dbReference type="ChEBI" id="CHEBI:29950"/>
        <dbReference type="ChEBI" id="CHEBI:30616"/>
        <dbReference type="ChEBI" id="CHEBI:33019"/>
        <dbReference type="ChEBI" id="CHEBI:61963"/>
        <dbReference type="ChEBI" id="CHEBI:65315"/>
        <dbReference type="ChEBI" id="CHEBI:87170"/>
        <dbReference type="ChEBI" id="CHEBI:456215"/>
        <dbReference type="EC" id="2.8.1.13"/>
    </reaction>
</comment>
<feature type="region of interest" description="Interaction with tRNA" evidence="10">
    <location>
        <begin position="151"/>
        <end position="153"/>
    </location>
</feature>
<protein>
    <recommendedName>
        <fullName evidence="10">tRNA-specific 2-thiouridylase MnmA</fullName>
        <ecNumber evidence="10">2.8.1.13</ecNumber>
    </recommendedName>
</protein>
<feature type="domain" description="tRNA-specific 2-thiouridylase MnmA-like central" evidence="12">
    <location>
        <begin position="210"/>
        <end position="274"/>
    </location>
</feature>
<proteinExistence type="inferred from homology"/>
<comment type="subcellular location">
    <subcellularLocation>
        <location evidence="10">Cytoplasm</location>
    </subcellularLocation>
</comment>
<evidence type="ECO:0000313" key="14">
    <source>
        <dbReference type="Proteomes" id="UP000058636"/>
    </source>
</evidence>
<comment type="caution">
    <text evidence="10">Lacks conserved residue(s) required for the propagation of feature annotation.</text>
</comment>
<dbReference type="FunFam" id="2.40.30.10:FF:000242">
    <property type="entry name" value="tRNA-specific 2-thiouridylase MnmA"/>
    <property type="match status" value="1"/>
</dbReference>
<dbReference type="Proteomes" id="UP000058636">
    <property type="component" value="Unassembled WGS sequence"/>
</dbReference>
<evidence type="ECO:0000256" key="8">
    <source>
        <dbReference type="ARBA" id="ARBA00023157"/>
    </source>
</evidence>
<dbReference type="SUPFAM" id="SSF52402">
    <property type="entry name" value="Adenine nucleotide alpha hydrolases-like"/>
    <property type="match status" value="1"/>
</dbReference>
<evidence type="ECO:0000256" key="4">
    <source>
        <dbReference type="ARBA" id="ARBA00022694"/>
    </source>
</evidence>
<evidence type="ECO:0000313" key="13">
    <source>
        <dbReference type="EMBL" id="KUK23454.1"/>
    </source>
</evidence>
<dbReference type="HAMAP" id="MF_00144">
    <property type="entry name" value="tRNA_thiouridyl_MnmA"/>
    <property type="match status" value="1"/>
</dbReference>
<evidence type="ECO:0000256" key="2">
    <source>
        <dbReference type="ARBA" id="ARBA00022555"/>
    </source>
</evidence>
<feature type="site" description="Interaction with tRNA" evidence="10">
    <location>
        <position position="337"/>
    </location>
</feature>
<dbReference type="CDD" id="cd01998">
    <property type="entry name" value="MnmA_TRMU-like"/>
    <property type="match status" value="1"/>
</dbReference>
<dbReference type="GO" id="GO:0002143">
    <property type="term" value="P:tRNA wobble position uridine thiolation"/>
    <property type="evidence" value="ECO:0007669"/>
    <property type="project" value="TreeGrafter"/>
</dbReference>
<reference evidence="13 14" key="1">
    <citation type="journal article" date="2015" name="MBio">
        <title>Genome-Resolved Metagenomic Analysis Reveals Roles for Candidate Phyla and Other Microbial Community Members in Biogeochemical Transformations in Oil Reservoirs.</title>
        <authorList>
            <person name="Hu P."/>
            <person name="Tom L."/>
            <person name="Singh A."/>
            <person name="Thomas B.C."/>
            <person name="Baker B.J."/>
            <person name="Piceno Y.M."/>
            <person name="Andersen G.L."/>
            <person name="Banfield J.F."/>
        </authorList>
    </citation>
    <scope>NUCLEOTIDE SEQUENCE [LARGE SCALE GENOMIC DNA]</scope>
    <source>
        <strain evidence="13">46_26</strain>
    </source>
</reference>
<dbReference type="GO" id="GO:0000049">
    <property type="term" value="F:tRNA binding"/>
    <property type="evidence" value="ECO:0007669"/>
    <property type="project" value="UniProtKB-KW"/>
</dbReference>
<dbReference type="Gene3D" id="2.30.30.280">
    <property type="entry name" value="Adenine nucleotide alpha hydrolases-like domains"/>
    <property type="match status" value="1"/>
</dbReference>
<dbReference type="PANTHER" id="PTHR11933">
    <property type="entry name" value="TRNA 5-METHYLAMINOMETHYL-2-THIOURIDYLATE -METHYLTRANSFERASE"/>
    <property type="match status" value="1"/>
</dbReference>
<dbReference type="EC" id="2.8.1.13" evidence="10"/>
<dbReference type="Pfam" id="PF20258">
    <property type="entry name" value="tRNA_Me_trans_C"/>
    <property type="match status" value="1"/>
</dbReference>
<feature type="binding site" evidence="10">
    <location>
        <position position="32"/>
    </location>
    <ligand>
        <name>ATP</name>
        <dbReference type="ChEBI" id="CHEBI:30616"/>
    </ligand>
</feature>
<evidence type="ECO:0000256" key="6">
    <source>
        <dbReference type="ARBA" id="ARBA00022840"/>
    </source>
</evidence>
<dbReference type="AlphaFoldDB" id="A0A117L3B4"/>
<dbReference type="Gene3D" id="2.40.30.10">
    <property type="entry name" value="Translation factors"/>
    <property type="match status" value="1"/>
</dbReference>
<gene>
    <name evidence="10" type="primary">mnmA</name>
    <name evidence="13" type="ORF">XD57_0448</name>
</gene>
<comment type="function">
    <text evidence="10">Catalyzes the 2-thiolation of uridine at the wobble position (U34) of tRNA, leading to the formation of s(2)U34.</text>
</comment>